<feature type="region of interest" description="Disordered" evidence="1">
    <location>
        <begin position="1"/>
        <end position="26"/>
    </location>
</feature>
<dbReference type="Proteomes" id="UP001374535">
    <property type="component" value="Chromosome 9"/>
</dbReference>
<gene>
    <name evidence="3" type="ORF">V8G54_029568</name>
</gene>
<name>A0AAQ3MUI1_VIGMU</name>
<organism evidence="3 4">
    <name type="scientific">Vigna mungo</name>
    <name type="common">Black gram</name>
    <name type="synonym">Phaseolus mungo</name>
    <dbReference type="NCBI Taxonomy" id="3915"/>
    <lineage>
        <taxon>Eukaryota</taxon>
        <taxon>Viridiplantae</taxon>
        <taxon>Streptophyta</taxon>
        <taxon>Embryophyta</taxon>
        <taxon>Tracheophyta</taxon>
        <taxon>Spermatophyta</taxon>
        <taxon>Magnoliopsida</taxon>
        <taxon>eudicotyledons</taxon>
        <taxon>Gunneridae</taxon>
        <taxon>Pentapetalae</taxon>
        <taxon>rosids</taxon>
        <taxon>fabids</taxon>
        <taxon>Fabales</taxon>
        <taxon>Fabaceae</taxon>
        <taxon>Papilionoideae</taxon>
        <taxon>50 kb inversion clade</taxon>
        <taxon>NPAAA clade</taxon>
        <taxon>indigoferoid/millettioid clade</taxon>
        <taxon>Phaseoleae</taxon>
        <taxon>Vigna</taxon>
    </lineage>
</organism>
<dbReference type="AlphaFoldDB" id="A0AAQ3MUI1"/>
<feature type="region of interest" description="Disordered" evidence="1">
    <location>
        <begin position="359"/>
        <end position="380"/>
    </location>
</feature>
<dbReference type="EMBL" id="CP144692">
    <property type="protein sequence ID" value="WVY97417.1"/>
    <property type="molecule type" value="Genomic_DNA"/>
</dbReference>
<accession>A0AAQ3MUI1</accession>
<evidence type="ECO:0000313" key="4">
    <source>
        <dbReference type="Proteomes" id="UP001374535"/>
    </source>
</evidence>
<feature type="compositionally biased region" description="Polar residues" evidence="1">
    <location>
        <begin position="1"/>
        <end position="24"/>
    </location>
</feature>
<proteinExistence type="predicted"/>
<feature type="domain" description="Putative plant transposon protein" evidence="2">
    <location>
        <begin position="73"/>
        <end position="232"/>
    </location>
</feature>
<feature type="region of interest" description="Disordered" evidence="1">
    <location>
        <begin position="276"/>
        <end position="312"/>
    </location>
</feature>
<evidence type="ECO:0000313" key="3">
    <source>
        <dbReference type="EMBL" id="WVY97417.1"/>
    </source>
</evidence>
<keyword evidence="4" id="KW-1185">Reference proteome</keyword>
<reference evidence="3 4" key="1">
    <citation type="journal article" date="2023" name="Life. Sci Alliance">
        <title>Evolutionary insights into 3D genome organization and epigenetic landscape of Vigna mungo.</title>
        <authorList>
            <person name="Junaid A."/>
            <person name="Singh B."/>
            <person name="Bhatia S."/>
        </authorList>
    </citation>
    <scope>NUCLEOTIDE SEQUENCE [LARGE SCALE GENOMIC DNA]</scope>
    <source>
        <strain evidence="3">Urdbean</strain>
    </source>
</reference>
<evidence type="ECO:0000256" key="1">
    <source>
        <dbReference type="SAM" id="MobiDB-lite"/>
    </source>
</evidence>
<evidence type="ECO:0000259" key="2">
    <source>
        <dbReference type="Pfam" id="PF20167"/>
    </source>
</evidence>
<protein>
    <recommendedName>
        <fullName evidence="2">Putative plant transposon protein domain-containing protein</fullName>
    </recommendedName>
</protein>
<dbReference type="Pfam" id="PF20167">
    <property type="entry name" value="Transposase_32"/>
    <property type="match status" value="1"/>
</dbReference>
<dbReference type="InterPro" id="IPR046796">
    <property type="entry name" value="Transposase_32_dom"/>
</dbReference>
<sequence length="380" mass="42840">MASSSLSKRSKTVPSSERNASPSGWISDGEAREKCLGWKKIKDVVAQKSIDLSVFRNEGFVFPEKMSVQGLYTFVHMTGDYYPDLVQVFYNNVKAVDGNIHSRVKGVDVIIDNDAWLKVAGIRDEDEPGRQMFKDCMRYPGRYKKEKGFLFKWLNKEEKIVAHIIRHILIPRRGNLIKLTPVDIYLLNAIMLRIPTNWVVVFKWHILDVVVNDWCTLPYCVFISKILALNGVSLNGENKVTCTKANQIGKATMTCINLNKTALGWIFSDELDPTKGRENGRNNQEYVASSTSIEESEREEVDETSEEDSEELAPLRALGRRAETYDARGQFRRQAGVVSGRLTEATCVEGPRKRVAKCETMNSSAEGPKKGSQASCDLPF</sequence>
<feature type="compositionally biased region" description="Acidic residues" evidence="1">
    <location>
        <begin position="294"/>
        <end position="311"/>
    </location>
</feature>